<dbReference type="Gene3D" id="3.20.20.300">
    <property type="entry name" value="Glycoside hydrolase, family 3, N-terminal domain"/>
    <property type="match status" value="1"/>
</dbReference>
<dbReference type="Pfam" id="PF01915">
    <property type="entry name" value="Glyco_hydro_3_C"/>
    <property type="match status" value="1"/>
</dbReference>
<dbReference type="STRING" id="1441469.A0A1Q5QC56"/>
<dbReference type="OrthoDB" id="47059at2759"/>
<dbReference type="SMART" id="SM01217">
    <property type="entry name" value="Fn3_like"/>
    <property type="match status" value="1"/>
</dbReference>
<dbReference type="Gene3D" id="2.60.40.10">
    <property type="entry name" value="Immunoglobulins"/>
    <property type="match status" value="1"/>
</dbReference>
<reference evidence="8 9" key="1">
    <citation type="submission" date="2015-06" db="EMBL/GenBank/DDBJ databases">
        <title>Talaromyces atroroseus IBT 11181 draft genome.</title>
        <authorList>
            <person name="Rasmussen K.B."/>
            <person name="Rasmussen S."/>
            <person name="Petersen B."/>
            <person name="Sicheritz-Ponten T."/>
            <person name="Mortensen U.H."/>
            <person name="Thrane U."/>
        </authorList>
    </citation>
    <scope>NUCLEOTIDE SEQUENCE [LARGE SCALE GENOMIC DNA]</scope>
    <source>
        <strain evidence="8 9">IBT 11181</strain>
    </source>
</reference>
<dbReference type="GeneID" id="31001814"/>
<dbReference type="PANTHER" id="PTHR42715">
    <property type="entry name" value="BETA-GLUCOSIDASE"/>
    <property type="match status" value="1"/>
</dbReference>
<accession>A0A1Q5QC56</accession>
<dbReference type="RefSeq" id="XP_020123635.1">
    <property type="nucleotide sequence ID" value="XM_020261792.1"/>
</dbReference>
<comment type="similarity">
    <text evidence="2">Belongs to the glycosyl hydrolase 3 family.</text>
</comment>
<protein>
    <recommendedName>
        <fullName evidence="3">beta-glucosidase</fullName>
        <ecNumber evidence="3">3.2.1.21</ecNumber>
    </recommendedName>
</protein>
<dbReference type="SUPFAM" id="SSF52279">
    <property type="entry name" value="Beta-D-glucan exohydrolase, C-terminal domain"/>
    <property type="match status" value="1"/>
</dbReference>
<dbReference type="EMBL" id="LFMY01000002">
    <property type="protein sequence ID" value="OKL63514.1"/>
    <property type="molecule type" value="Genomic_DNA"/>
</dbReference>
<evidence type="ECO:0000313" key="9">
    <source>
        <dbReference type="Proteomes" id="UP000214365"/>
    </source>
</evidence>
<keyword evidence="6" id="KW-0326">Glycosidase</keyword>
<evidence type="ECO:0000313" key="8">
    <source>
        <dbReference type="EMBL" id="OKL63514.1"/>
    </source>
</evidence>
<dbReference type="InterPro" id="IPR013783">
    <property type="entry name" value="Ig-like_fold"/>
</dbReference>
<dbReference type="Gene3D" id="2.60.120.260">
    <property type="entry name" value="Galactose-binding domain-like"/>
    <property type="match status" value="1"/>
</dbReference>
<keyword evidence="4" id="KW-0378">Hydrolase</keyword>
<keyword evidence="9" id="KW-1185">Reference proteome</keyword>
<dbReference type="Proteomes" id="UP000214365">
    <property type="component" value="Unassembled WGS sequence"/>
</dbReference>
<dbReference type="InterPro" id="IPR050288">
    <property type="entry name" value="Cellulose_deg_GH3"/>
</dbReference>
<evidence type="ECO:0000256" key="6">
    <source>
        <dbReference type="ARBA" id="ARBA00023295"/>
    </source>
</evidence>
<evidence type="ECO:0000256" key="5">
    <source>
        <dbReference type="ARBA" id="ARBA00023277"/>
    </source>
</evidence>
<dbReference type="InterPro" id="IPR036881">
    <property type="entry name" value="Glyco_hydro_3_C_sf"/>
</dbReference>
<gene>
    <name evidence="8" type="ORF">UA08_02059</name>
</gene>
<dbReference type="InterPro" id="IPR002772">
    <property type="entry name" value="Glyco_hydro_3_C"/>
</dbReference>
<evidence type="ECO:0000256" key="3">
    <source>
        <dbReference type="ARBA" id="ARBA00012744"/>
    </source>
</evidence>
<feature type="domain" description="Fibronectin type III-like" evidence="7">
    <location>
        <begin position="217"/>
        <end position="290"/>
    </location>
</feature>
<evidence type="ECO:0000256" key="1">
    <source>
        <dbReference type="ARBA" id="ARBA00000448"/>
    </source>
</evidence>
<sequence>MVAGRDYHLRVEYHSHDRQITPETKNLIEPMENTFQGTRLGYEEFDESNLPQQAAEIAQTCDAALVVVGRDKEWETEGEDIPVFELPGKQVDLIEKVAAGQELGNAAADVICGDFNPSGRLPITFPRRLADCPAYSSFPGEQHQAYYAEGLYVGYRWWDLVGTEPLFPIGFGLSYCQFRLSGATVGPHSLSCSDRLMVTAQVDNIGTLGPCLLPGRETVIAWVSQTSACRLARPRKQICGFVKSRLLHAGESCHIEISIEPYALAMYDPQKGGWVIDQGTEFEILIGTTAMNAVAVGIVHVAEEIFYIHKLE</sequence>
<evidence type="ECO:0000256" key="2">
    <source>
        <dbReference type="ARBA" id="ARBA00005336"/>
    </source>
</evidence>
<dbReference type="Gene3D" id="3.40.50.1700">
    <property type="entry name" value="Glycoside hydrolase family 3 C-terminal domain"/>
    <property type="match status" value="2"/>
</dbReference>
<comment type="catalytic activity">
    <reaction evidence="1">
        <text>Hydrolysis of terminal, non-reducing beta-D-glucosyl residues with release of beta-D-glucose.</text>
        <dbReference type="EC" id="3.2.1.21"/>
    </reaction>
</comment>
<dbReference type="InterPro" id="IPR036962">
    <property type="entry name" value="Glyco_hydro_3_N_sf"/>
</dbReference>
<comment type="caution">
    <text evidence="8">The sequence shown here is derived from an EMBL/GenBank/DDBJ whole genome shotgun (WGS) entry which is preliminary data.</text>
</comment>
<dbReference type="EC" id="3.2.1.21" evidence="3"/>
<name>A0A1Q5QC56_TALAT</name>
<dbReference type="InterPro" id="IPR026891">
    <property type="entry name" value="Fn3-like"/>
</dbReference>
<proteinExistence type="inferred from homology"/>
<evidence type="ECO:0000256" key="4">
    <source>
        <dbReference type="ARBA" id="ARBA00022801"/>
    </source>
</evidence>
<evidence type="ECO:0000259" key="7">
    <source>
        <dbReference type="SMART" id="SM01217"/>
    </source>
</evidence>
<dbReference type="GO" id="GO:0008422">
    <property type="term" value="F:beta-glucosidase activity"/>
    <property type="evidence" value="ECO:0007669"/>
    <property type="project" value="UniProtKB-EC"/>
</dbReference>
<dbReference type="AlphaFoldDB" id="A0A1Q5QC56"/>
<dbReference type="GO" id="GO:0009251">
    <property type="term" value="P:glucan catabolic process"/>
    <property type="evidence" value="ECO:0007669"/>
    <property type="project" value="TreeGrafter"/>
</dbReference>
<dbReference type="Pfam" id="PF14310">
    <property type="entry name" value="Fn3-like"/>
    <property type="match status" value="1"/>
</dbReference>
<dbReference type="PANTHER" id="PTHR42715:SF3">
    <property type="entry name" value="BETA-GLUCOSIDASE B-RELATED"/>
    <property type="match status" value="1"/>
</dbReference>
<keyword evidence="5" id="KW-0119">Carbohydrate metabolism</keyword>
<organism evidence="8 9">
    <name type="scientific">Talaromyces atroroseus</name>
    <dbReference type="NCBI Taxonomy" id="1441469"/>
    <lineage>
        <taxon>Eukaryota</taxon>
        <taxon>Fungi</taxon>
        <taxon>Dikarya</taxon>
        <taxon>Ascomycota</taxon>
        <taxon>Pezizomycotina</taxon>
        <taxon>Eurotiomycetes</taxon>
        <taxon>Eurotiomycetidae</taxon>
        <taxon>Eurotiales</taxon>
        <taxon>Trichocomaceae</taxon>
        <taxon>Talaromyces</taxon>
        <taxon>Talaromyces sect. Trachyspermi</taxon>
    </lineage>
</organism>